<evidence type="ECO:0000256" key="6">
    <source>
        <dbReference type="SAM" id="Coils"/>
    </source>
</evidence>
<evidence type="ECO:0000256" key="5">
    <source>
        <dbReference type="RuleBase" id="RU364012"/>
    </source>
</evidence>
<dbReference type="GeneID" id="113727540"/>
<gene>
    <name evidence="9" type="primary">LOC113727540</name>
</gene>
<evidence type="ECO:0000256" key="2">
    <source>
        <dbReference type="ARBA" id="ARBA00022473"/>
    </source>
</evidence>
<protein>
    <recommendedName>
        <fullName evidence="5">FRIGIDA-like protein</fullName>
    </recommendedName>
</protein>
<evidence type="ECO:0000313" key="8">
    <source>
        <dbReference type="Proteomes" id="UP001652660"/>
    </source>
</evidence>
<dbReference type="Proteomes" id="UP001652660">
    <property type="component" value="Chromosome 2e"/>
</dbReference>
<keyword evidence="8" id="KW-1185">Reference proteome</keyword>
<dbReference type="PANTHER" id="PTHR31791">
    <property type="entry name" value="FRIGIDA-LIKE PROTEIN 3-RELATED"/>
    <property type="match status" value="1"/>
</dbReference>
<evidence type="ECO:0000256" key="3">
    <source>
        <dbReference type="ARBA" id="ARBA00022782"/>
    </source>
</evidence>
<keyword evidence="6" id="KW-0175">Coiled coil</keyword>
<reference evidence="9" key="2">
    <citation type="submission" date="2025-08" db="UniProtKB">
        <authorList>
            <consortium name="RefSeq"/>
        </authorList>
    </citation>
    <scope>IDENTIFICATION</scope>
    <source>
        <tissue evidence="9">Leaves</tissue>
    </source>
</reference>
<keyword evidence="2 5" id="KW-0217">Developmental protein</keyword>
<keyword evidence="3 5" id="KW-0221">Differentiation</keyword>
<accession>A0A6P6VWP9</accession>
<dbReference type="RefSeq" id="XP_027107564.2">
    <property type="nucleotide sequence ID" value="XM_027251763.2"/>
</dbReference>
<proteinExistence type="inferred from homology"/>
<comment type="similarity">
    <text evidence="1 5">Belongs to the Frigida family.</text>
</comment>
<evidence type="ECO:0000256" key="7">
    <source>
        <dbReference type="SAM" id="MobiDB-lite"/>
    </source>
</evidence>
<dbReference type="GO" id="GO:0030154">
    <property type="term" value="P:cell differentiation"/>
    <property type="evidence" value="ECO:0007669"/>
    <property type="project" value="UniProtKB-KW"/>
</dbReference>
<keyword evidence="4 5" id="KW-0287">Flowering</keyword>
<sequence>MRKFHASKGMGVLEKMSENLESTEAKRDSLRKSIMMVMLDCRDFEKHLETSQKCLIECLSELESREKHLDSVRDSLSQNFEELGLKVKEVEDKEKDLILLQQKGMEELELKEKEWALKKEEFDEEFRKREVKLSEKEKAAEGLFGKLENEKNETVALEILMEERLRELWLKEEGLEQWSKEIERRESELDEREKNVMECEKRVGSEELAAMRVEREREIEMKEKEVRLMREDLEFKEKAIEFERAVNEKRQKELDIREKQLEEREKQYEITQKCLQEVHLKEKECLLEKELLQKGSKELEVKRKELEDRIKGIKELEMREKQLEKKEEEVEVRERQLKRKREEVEVMEKQLGKKKKEEYQLEKELLEKGNRELELKKKEFEDRIKEYDLREKELELKEEKLADKLHACLTTNPVETVVDERAISNSTSRQFTFAVELDQLDIRMFLNEREVNLESPDEVFKDLQSSGDPVYFVLTAVEALYPPYLRKVDMVFEGRVASCCILLLEQLLRLSPQIQPSAKSGALKLASEWKAIIETGNVLEVLGFLYLLASFDLASAFDVKEVMNFLEIVAQNQKTPELCRLLGLTDKIPERICIGLMQHFEGKILSVGGKGQGEGLLKCVGGCLISPGWSSNNLGGGFIMDLTKKKRYLLAFEYVYEFNLVDKIPPIALVKKHVSHSKQVAKTLCNEGQNTPEAQIKALVNEISALKSAIKSIIDRGLEREYSPNQLRQRVIQLESRRANLKTSLSAPISEELPKLDPSKELSSAQKAEVKEKDNEKPPLSDDAIINEARLPSQNKSRRLALPETTHNFQLANGQNFHSV</sequence>
<evidence type="ECO:0000256" key="4">
    <source>
        <dbReference type="ARBA" id="ARBA00023089"/>
    </source>
</evidence>
<feature type="compositionally biased region" description="Basic and acidic residues" evidence="7">
    <location>
        <begin position="768"/>
        <end position="780"/>
    </location>
</feature>
<reference evidence="8" key="1">
    <citation type="journal article" date="2025" name="Foods">
        <title>Unveiling the Microbial Signatures of Arabica Coffee Cherries: Insights into Ripeness Specific Diversity, Functional Traits, and Implications for Quality and Safety.</title>
        <authorList>
            <consortium name="RefSeq"/>
            <person name="Tenea G.N."/>
            <person name="Cifuentes V."/>
            <person name="Reyes P."/>
            <person name="Cevallos-Vallejos M."/>
        </authorList>
    </citation>
    <scope>NUCLEOTIDE SEQUENCE [LARGE SCALE GENOMIC DNA]</scope>
</reference>
<dbReference type="AlphaFoldDB" id="A0A6P6VWP9"/>
<evidence type="ECO:0000256" key="1">
    <source>
        <dbReference type="ARBA" id="ARBA00008956"/>
    </source>
</evidence>
<evidence type="ECO:0000313" key="9">
    <source>
        <dbReference type="RefSeq" id="XP_027107564.2"/>
    </source>
</evidence>
<dbReference type="InterPro" id="IPR012474">
    <property type="entry name" value="Frigida"/>
</dbReference>
<feature type="region of interest" description="Disordered" evidence="7">
    <location>
        <begin position="756"/>
        <end position="801"/>
    </location>
</feature>
<feature type="coiled-coil region" evidence="6">
    <location>
        <begin position="73"/>
        <end position="404"/>
    </location>
</feature>
<dbReference type="PANTHER" id="PTHR31791:SF47">
    <property type="entry name" value="INACTIVE FRIGIDA-LIKE PROTEIN 2"/>
    <property type="match status" value="1"/>
</dbReference>
<name>A0A6P6VWP9_COFAR</name>
<organism evidence="8 9">
    <name type="scientific">Coffea arabica</name>
    <name type="common">Arabian coffee</name>
    <dbReference type="NCBI Taxonomy" id="13443"/>
    <lineage>
        <taxon>Eukaryota</taxon>
        <taxon>Viridiplantae</taxon>
        <taxon>Streptophyta</taxon>
        <taxon>Embryophyta</taxon>
        <taxon>Tracheophyta</taxon>
        <taxon>Spermatophyta</taxon>
        <taxon>Magnoliopsida</taxon>
        <taxon>eudicotyledons</taxon>
        <taxon>Gunneridae</taxon>
        <taxon>Pentapetalae</taxon>
        <taxon>asterids</taxon>
        <taxon>lamiids</taxon>
        <taxon>Gentianales</taxon>
        <taxon>Rubiaceae</taxon>
        <taxon>Ixoroideae</taxon>
        <taxon>Gardenieae complex</taxon>
        <taxon>Bertiereae - Coffeeae clade</taxon>
        <taxon>Coffeeae</taxon>
        <taxon>Coffea</taxon>
    </lineage>
</organism>
<dbReference type="GO" id="GO:0009908">
    <property type="term" value="P:flower development"/>
    <property type="evidence" value="ECO:0007669"/>
    <property type="project" value="UniProtKB-KW"/>
</dbReference>
<dbReference type="Pfam" id="PF07899">
    <property type="entry name" value="Frigida"/>
    <property type="match status" value="2"/>
</dbReference>
<dbReference type="OrthoDB" id="1166041at2759"/>